<dbReference type="Proteomes" id="UP000008068">
    <property type="component" value="Unassembled WGS sequence"/>
</dbReference>
<keyword evidence="2" id="KW-0812">Transmembrane</keyword>
<proteinExistence type="predicted"/>
<organism evidence="7">
    <name type="scientific">Caenorhabditis brenneri</name>
    <name type="common">Nematode worm</name>
    <dbReference type="NCBI Taxonomy" id="135651"/>
    <lineage>
        <taxon>Eukaryota</taxon>
        <taxon>Metazoa</taxon>
        <taxon>Ecdysozoa</taxon>
        <taxon>Nematoda</taxon>
        <taxon>Chromadorea</taxon>
        <taxon>Rhabditida</taxon>
        <taxon>Rhabditina</taxon>
        <taxon>Rhabditomorpha</taxon>
        <taxon>Rhabditoidea</taxon>
        <taxon>Rhabditidae</taxon>
        <taxon>Peloderinae</taxon>
        <taxon>Caenorhabditis</taxon>
    </lineage>
</organism>
<dbReference type="OrthoDB" id="5805943at2759"/>
<dbReference type="PANTHER" id="PTHR10981:SF3">
    <property type="entry name" value="RNAI-INDUCED LONGEVITY"/>
    <property type="match status" value="1"/>
</dbReference>
<feature type="region of interest" description="Disordered" evidence="5">
    <location>
        <begin position="229"/>
        <end position="248"/>
    </location>
</feature>
<name>G0P556_CAEBE</name>
<dbReference type="eggNOG" id="ENOG502SD6W">
    <property type="taxonomic scope" value="Eukaryota"/>
</dbReference>
<dbReference type="OMA" id="MWRFAVY"/>
<feature type="compositionally biased region" description="Basic and acidic residues" evidence="5">
    <location>
        <begin position="559"/>
        <end position="570"/>
    </location>
</feature>
<accession>G0P556</accession>
<evidence type="ECO:0000256" key="4">
    <source>
        <dbReference type="ARBA" id="ARBA00023136"/>
    </source>
</evidence>
<dbReference type="STRING" id="135651.G0P556"/>
<dbReference type="GO" id="GO:0012505">
    <property type="term" value="C:endomembrane system"/>
    <property type="evidence" value="ECO:0007669"/>
    <property type="project" value="UniProtKB-SubCell"/>
</dbReference>
<evidence type="ECO:0000256" key="1">
    <source>
        <dbReference type="ARBA" id="ARBA00004127"/>
    </source>
</evidence>
<evidence type="ECO:0000256" key="3">
    <source>
        <dbReference type="ARBA" id="ARBA00022989"/>
    </source>
</evidence>
<dbReference type="InterPro" id="IPR003492">
    <property type="entry name" value="Battenin_disease_Cln3"/>
</dbReference>
<protein>
    <submittedName>
        <fullName evidence="6">CBN-RIL-2 protein</fullName>
    </submittedName>
</protein>
<gene>
    <name evidence="6" type="primary">Cbn-ril-2</name>
    <name evidence="6" type="ORF">CAEBREN_01977</name>
</gene>
<keyword evidence="7" id="KW-1185">Reference proteome</keyword>
<dbReference type="GO" id="GO:0051453">
    <property type="term" value="P:regulation of intracellular pH"/>
    <property type="evidence" value="ECO:0007669"/>
    <property type="project" value="TreeGrafter"/>
</dbReference>
<sequence>MWRFAVYTPKTTILNKACFKSVTQALKHTDGRMDYFRLFSFDDFGLLSNNRSHSVESMSSAGGEQNFLEQLLRNDTLTTFSNIQIPTTMSSRELGSANDIFGYDYVSELLSEGAIPEELAEDLAMEPSISEIELLPSDSATYHDDQEPSTSGIEVTAFPFKVPNLDKQPVKEDTRTFITEKPRRDRKLNLSTTAPLQTPDTAEQLFHVPETVSIQNIGEMLFPDSLPQDSYTSSWKDDKPPSGSIQAVPTLPTVTENLNEFSLDVLEGIMALGSIEELRQDLKAVGFWPEWIFSGDKTITARTNKILRFVVENAADYKDAEEIIKTFAASHMRAAVPDDVILRLTIKSTTPYSNITDIIAQLDSVAKMSLSRQLRPNRSLVEACLVDLFKLAIQKCPKTSSSLLAACCKLNFDRSSVIFMKCFGEIHALNDNFLNSFEEWKKLSVKYGRQDGIDSYWMAALSSEGPMEKRIEALLSHSGKCEHPFTTMAQMICAFIKLDKLDEALEIFQAVSVSGKYFKKPLASFVANNDLKCIERLATLVERGMIAERRRGGGNKTANKSEEKREKTRQLSEGVHTVLAKFCGAGGQKKTKFVNKNSKKKIHRVDEGQLHDLCEALQKGWMQCADSKESVERLVAWCHANRLEIDEKKIKSLENKVAV</sequence>
<dbReference type="GO" id="GO:0007040">
    <property type="term" value="P:lysosome organization"/>
    <property type="evidence" value="ECO:0007669"/>
    <property type="project" value="TreeGrafter"/>
</dbReference>
<dbReference type="InParanoid" id="G0P556"/>
<dbReference type="AlphaFoldDB" id="G0P556"/>
<keyword evidence="3" id="KW-1133">Transmembrane helix</keyword>
<dbReference type="HOGENOM" id="CLU_416335_0_0_1"/>
<reference evidence="7" key="1">
    <citation type="submission" date="2011-07" db="EMBL/GenBank/DDBJ databases">
        <authorList>
            <consortium name="Caenorhabditis brenneri Sequencing and Analysis Consortium"/>
            <person name="Wilson R.K."/>
        </authorList>
    </citation>
    <scope>NUCLEOTIDE SEQUENCE [LARGE SCALE GENOMIC DNA]</scope>
    <source>
        <strain evidence="7">PB2801</strain>
    </source>
</reference>
<keyword evidence="4" id="KW-0472">Membrane</keyword>
<evidence type="ECO:0000313" key="6">
    <source>
        <dbReference type="EMBL" id="EGT45218.1"/>
    </source>
</evidence>
<dbReference type="GO" id="GO:0016020">
    <property type="term" value="C:membrane"/>
    <property type="evidence" value="ECO:0007669"/>
    <property type="project" value="InterPro"/>
</dbReference>
<evidence type="ECO:0000313" key="7">
    <source>
        <dbReference type="Proteomes" id="UP000008068"/>
    </source>
</evidence>
<feature type="region of interest" description="Disordered" evidence="5">
    <location>
        <begin position="551"/>
        <end position="570"/>
    </location>
</feature>
<dbReference type="GO" id="GO:0005764">
    <property type="term" value="C:lysosome"/>
    <property type="evidence" value="ECO:0007669"/>
    <property type="project" value="TreeGrafter"/>
</dbReference>
<comment type="subcellular location">
    <subcellularLocation>
        <location evidence="1">Endomembrane system</location>
        <topology evidence="1">Multi-pass membrane protein</topology>
    </subcellularLocation>
</comment>
<dbReference type="FunCoup" id="G0P556">
    <property type="interactions" value="530"/>
</dbReference>
<evidence type="ECO:0000256" key="5">
    <source>
        <dbReference type="SAM" id="MobiDB-lite"/>
    </source>
</evidence>
<evidence type="ECO:0000256" key="2">
    <source>
        <dbReference type="ARBA" id="ARBA00022692"/>
    </source>
</evidence>
<dbReference type="PANTHER" id="PTHR10981">
    <property type="entry name" value="BATTENIN"/>
    <property type="match status" value="1"/>
</dbReference>
<dbReference type="EMBL" id="GL380074">
    <property type="protein sequence ID" value="EGT45218.1"/>
    <property type="molecule type" value="Genomic_DNA"/>
</dbReference>